<dbReference type="EMBL" id="BMAT01004915">
    <property type="protein sequence ID" value="GFR83121.1"/>
    <property type="molecule type" value="Genomic_DNA"/>
</dbReference>
<reference evidence="1 2" key="1">
    <citation type="journal article" date="2021" name="Elife">
        <title>Chloroplast acquisition without the gene transfer in kleptoplastic sea slugs, Plakobranchus ocellatus.</title>
        <authorList>
            <person name="Maeda T."/>
            <person name="Takahashi S."/>
            <person name="Yoshida T."/>
            <person name="Shimamura S."/>
            <person name="Takaki Y."/>
            <person name="Nagai Y."/>
            <person name="Toyoda A."/>
            <person name="Suzuki Y."/>
            <person name="Arimoto A."/>
            <person name="Ishii H."/>
            <person name="Satoh N."/>
            <person name="Nishiyama T."/>
            <person name="Hasebe M."/>
            <person name="Maruyama T."/>
            <person name="Minagawa J."/>
            <person name="Obokata J."/>
            <person name="Shigenobu S."/>
        </authorList>
    </citation>
    <scope>NUCLEOTIDE SEQUENCE [LARGE SCALE GENOMIC DNA]</scope>
</reference>
<accession>A0AAV4GER1</accession>
<comment type="caution">
    <text evidence="1">The sequence shown here is derived from an EMBL/GenBank/DDBJ whole genome shotgun (WGS) entry which is preliminary data.</text>
</comment>
<keyword evidence="2" id="KW-1185">Reference proteome</keyword>
<proteinExistence type="predicted"/>
<organism evidence="1 2">
    <name type="scientific">Elysia marginata</name>
    <dbReference type="NCBI Taxonomy" id="1093978"/>
    <lineage>
        <taxon>Eukaryota</taxon>
        <taxon>Metazoa</taxon>
        <taxon>Spiralia</taxon>
        <taxon>Lophotrochozoa</taxon>
        <taxon>Mollusca</taxon>
        <taxon>Gastropoda</taxon>
        <taxon>Heterobranchia</taxon>
        <taxon>Euthyneura</taxon>
        <taxon>Panpulmonata</taxon>
        <taxon>Sacoglossa</taxon>
        <taxon>Placobranchoidea</taxon>
        <taxon>Plakobranchidae</taxon>
        <taxon>Elysia</taxon>
    </lineage>
</organism>
<protein>
    <submittedName>
        <fullName evidence="1">Uncharacterized protein</fullName>
    </submittedName>
</protein>
<name>A0AAV4GER1_9GAST</name>
<sequence length="136" mass="14909">MLHPCTLSHKSIYTLLRPSRQCILGIGSSALDIGTSGVIGLPPGTLLFYCIPTLLEGPAHPLLCKVQTTRRTADDGLSHCPELEWRKPRVVSRWTEFRVTTALEGSRLTGLGLAPGTNSKPGRPRDLIRHCALLRF</sequence>
<evidence type="ECO:0000313" key="2">
    <source>
        <dbReference type="Proteomes" id="UP000762676"/>
    </source>
</evidence>
<dbReference type="Proteomes" id="UP000762676">
    <property type="component" value="Unassembled WGS sequence"/>
</dbReference>
<evidence type="ECO:0000313" key="1">
    <source>
        <dbReference type="EMBL" id="GFR83121.1"/>
    </source>
</evidence>
<gene>
    <name evidence="1" type="ORF">ElyMa_002382100</name>
</gene>
<dbReference type="AlphaFoldDB" id="A0AAV4GER1"/>